<evidence type="ECO:0000256" key="10">
    <source>
        <dbReference type="HAMAP-Rule" id="MF_00321"/>
    </source>
</evidence>
<keyword evidence="6" id="KW-0460">Magnesium</keyword>
<keyword evidence="4" id="KW-0479">Metal-binding</keyword>
<comment type="cofactor">
    <cofactor evidence="1">
        <name>Mg(2+)</name>
        <dbReference type="ChEBI" id="CHEBI:18420"/>
    </cofactor>
</comment>
<evidence type="ECO:0000256" key="5">
    <source>
        <dbReference type="ARBA" id="ARBA00022741"/>
    </source>
</evidence>
<evidence type="ECO:0000259" key="11">
    <source>
        <dbReference type="PROSITE" id="PS51706"/>
    </source>
</evidence>
<dbReference type="EMBL" id="CP024964">
    <property type="protein sequence ID" value="ATZ18040.1"/>
    <property type="molecule type" value="Genomic_DNA"/>
</dbReference>
<keyword evidence="13" id="KW-1185">Reference proteome</keyword>
<dbReference type="Proteomes" id="UP000231896">
    <property type="component" value="Chromosome"/>
</dbReference>
<dbReference type="Gene3D" id="3.40.50.300">
    <property type="entry name" value="P-loop containing nucleotide triphosphate hydrolases"/>
    <property type="match status" value="1"/>
</dbReference>
<evidence type="ECO:0000256" key="4">
    <source>
        <dbReference type="ARBA" id="ARBA00022723"/>
    </source>
</evidence>
<keyword evidence="7 10" id="KW-0342">GTP-binding</keyword>
<comment type="function">
    <text evidence="10">Necessary for normal cell division and for the maintenance of normal septation.</text>
</comment>
<dbReference type="PRINTS" id="PR00449">
    <property type="entry name" value="RASTRNSFRMNG"/>
</dbReference>
<gene>
    <name evidence="10 12" type="primary">engB</name>
    <name evidence="12" type="ORF">EMELA_v1c05000</name>
</gene>
<proteinExistence type="inferred from homology"/>
<keyword evidence="5 10" id="KW-0547">Nucleotide-binding</keyword>
<evidence type="ECO:0000256" key="6">
    <source>
        <dbReference type="ARBA" id="ARBA00022842"/>
    </source>
</evidence>
<dbReference type="InterPro" id="IPR027417">
    <property type="entry name" value="P-loop_NTPase"/>
</dbReference>
<evidence type="ECO:0000313" key="13">
    <source>
        <dbReference type="Proteomes" id="UP000231896"/>
    </source>
</evidence>
<dbReference type="PROSITE" id="PS51706">
    <property type="entry name" value="G_ENGB"/>
    <property type="match status" value="1"/>
</dbReference>
<protein>
    <recommendedName>
        <fullName evidence="10">Probable GTP-binding protein EngB</fullName>
    </recommendedName>
</protein>
<dbReference type="SUPFAM" id="SSF52540">
    <property type="entry name" value="P-loop containing nucleoside triphosphate hydrolases"/>
    <property type="match status" value="1"/>
</dbReference>
<dbReference type="InterPro" id="IPR006073">
    <property type="entry name" value="GTP-bd"/>
</dbReference>
<dbReference type="NCBIfam" id="TIGR03598">
    <property type="entry name" value="GTPase_YsxC"/>
    <property type="match status" value="1"/>
</dbReference>
<dbReference type="PANTHER" id="PTHR11649">
    <property type="entry name" value="MSS1/TRME-RELATED GTP-BINDING PROTEIN"/>
    <property type="match status" value="1"/>
</dbReference>
<name>A0A2K8NW33_9MOLU</name>
<comment type="similarity">
    <text evidence="2 10">Belongs to the TRAFAC class TrmE-Era-EngA-EngB-Septin-like GTPase superfamily. EngB GTPase family.</text>
</comment>
<dbReference type="AlphaFoldDB" id="A0A2K8NW33"/>
<dbReference type="GO" id="GO:0046872">
    <property type="term" value="F:metal ion binding"/>
    <property type="evidence" value="ECO:0007669"/>
    <property type="project" value="UniProtKB-KW"/>
</dbReference>
<evidence type="ECO:0000256" key="9">
    <source>
        <dbReference type="ARBA" id="ARBA00023306"/>
    </source>
</evidence>
<evidence type="ECO:0000256" key="1">
    <source>
        <dbReference type="ARBA" id="ARBA00001946"/>
    </source>
</evidence>
<dbReference type="GO" id="GO:0000917">
    <property type="term" value="P:division septum assembly"/>
    <property type="evidence" value="ECO:0007669"/>
    <property type="project" value="UniProtKB-KW"/>
</dbReference>
<keyword evidence="3 10" id="KW-0132">Cell division</keyword>
<dbReference type="HAMAP" id="MF_00321">
    <property type="entry name" value="GTPase_EngB"/>
    <property type="match status" value="1"/>
</dbReference>
<evidence type="ECO:0000313" key="12">
    <source>
        <dbReference type="EMBL" id="ATZ18040.1"/>
    </source>
</evidence>
<evidence type="ECO:0000256" key="8">
    <source>
        <dbReference type="ARBA" id="ARBA00023210"/>
    </source>
</evidence>
<dbReference type="GO" id="GO:0005525">
    <property type="term" value="F:GTP binding"/>
    <property type="evidence" value="ECO:0007669"/>
    <property type="project" value="UniProtKB-UniRule"/>
</dbReference>
<dbReference type="PANTHER" id="PTHR11649:SF13">
    <property type="entry name" value="ENGB-TYPE G DOMAIN-CONTAINING PROTEIN"/>
    <property type="match status" value="1"/>
</dbReference>
<dbReference type="OrthoDB" id="9804921at2"/>
<evidence type="ECO:0000256" key="3">
    <source>
        <dbReference type="ARBA" id="ARBA00022618"/>
    </source>
</evidence>
<dbReference type="InterPro" id="IPR030393">
    <property type="entry name" value="G_ENGB_dom"/>
</dbReference>
<dbReference type="GO" id="GO:0005829">
    <property type="term" value="C:cytosol"/>
    <property type="evidence" value="ECO:0007669"/>
    <property type="project" value="TreeGrafter"/>
</dbReference>
<dbReference type="CDD" id="cd01876">
    <property type="entry name" value="YihA_EngB"/>
    <property type="match status" value="1"/>
</dbReference>
<dbReference type="RefSeq" id="WP_028124127.1">
    <property type="nucleotide sequence ID" value="NZ_CP024964.1"/>
</dbReference>
<accession>A0A2K8NW33</accession>
<dbReference type="InterPro" id="IPR019987">
    <property type="entry name" value="GTP-bd_ribosome_bio_YsxC"/>
</dbReference>
<dbReference type="KEGG" id="eml:EMELA_v1c05000"/>
<reference evidence="12 13" key="1">
    <citation type="submission" date="2017-11" db="EMBL/GenBank/DDBJ databases">
        <title>Genome sequence of Entomoplasma melaleucae M1 (ATCC 49191).</title>
        <authorList>
            <person name="Lo W.-S."/>
            <person name="Gasparich G.E."/>
            <person name="Kuo C.-H."/>
        </authorList>
    </citation>
    <scope>NUCLEOTIDE SEQUENCE [LARGE SCALE GENOMIC DNA]</scope>
    <source>
        <strain evidence="12 13">M1</strain>
    </source>
</reference>
<evidence type="ECO:0000256" key="2">
    <source>
        <dbReference type="ARBA" id="ARBA00009638"/>
    </source>
</evidence>
<organism evidence="12 13">
    <name type="scientific">Mesoplasma melaleucae</name>
    <dbReference type="NCBI Taxonomy" id="81459"/>
    <lineage>
        <taxon>Bacteria</taxon>
        <taxon>Bacillati</taxon>
        <taxon>Mycoplasmatota</taxon>
        <taxon>Mollicutes</taxon>
        <taxon>Entomoplasmatales</taxon>
        <taxon>Entomoplasmataceae</taxon>
        <taxon>Mesoplasma</taxon>
    </lineage>
</organism>
<sequence>MFKQSLFIKSAANKSGWINDDIPEVCFVGRSNVGKSSFINTLANNKKLAKVANTPGKTRLLNFFDINKSSFRLVDAPGYGYAKISNDMKIEFEIMMEDYLTTRNNLKLVCMLVDLRHKPTNDDIQMYNFLKANDIPVLIIGTKLDKLKKNEYVKNEKMIKETLQFNPSDIFVKVSNLDKINIKDSYDALISLLEVENG</sequence>
<keyword evidence="9 10" id="KW-0131">Cell cycle</keyword>
<evidence type="ECO:0000256" key="7">
    <source>
        <dbReference type="ARBA" id="ARBA00023134"/>
    </source>
</evidence>
<dbReference type="STRING" id="1408435.GCA_000685885_00565"/>
<dbReference type="Pfam" id="PF01926">
    <property type="entry name" value="MMR_HSR1"/>
    <property type="match status" value="1"/>
</dbReference>
<keyword evidence="8 10" id="KW-0717">Septation</keyword>
<feature type="domain" description="EngB-type G" evidence="11">
    <location>
        <begin position="21"/>
        <end position="195"/>
    </location>
</feature>